<evidence type="ECO:0000313" key="2">
    <source>
        <dbReference type="EMBL" id="EEW25537.1"/>
    </source>
</evidence>
<dbReference type="PRINTS" id="PR00081">
    <property type="entry name" value="GDHRDH"/>
</dbReference>
<keyword evidence="3" id="KW-1185">Reference proteome</keyword>
<proteinExistence type="inferred from homology"/>
<dbReference type="PANTHER" id="PTHR42879">
    <property type="entry name" value="3-OXOACYL-(ACYL-CARRIER-PROTEIN) REDUCTASE"/>
    <property type="match status" value="1"/>
</dbReference>
<dbReference type="AlphaFoldDB" id="C8S0K3"/>
<name>C8S0K3_9RHOB</name>
<dbReference type="InterPro" id="IPR036291">
    <property type="entry name" value="NAD(P)-bd_dom_sf"/>
</dbReference>
<organism evidence="2 3">
    <name type="scientific">Rhodobacter ferrooxidans</name>
    <dbReference type="NCBI Taxonomy" id="371731"/>
    <lineage>
        <taxon>Bacteria</taxon>
        <taxon>Pseudomonadati</taxon>
        <taxon>Pseudomonadota</taxon>
        <taxon>Alphaproteobacteria</taxon>
        <taxon>Rhodobacterales</taxon>
        <taxon>Rhodobacter group</taxon>
        <taxon>Rhodobacter</taxon>
    </lineage>
</organism>
<dbReference type="eggNOG" id="COG1028">
    <property type="taxonomic scope" value="Bacteria"/>
</dbReference>
<comment type="similarity">
    <text evidence="1">Belongs to the short-chain dehydrogenases/reductases (SDR) family.</text>
</comment>
<dbReference type="STRING" id="371731.Rsw2DRAFT_1581"/>
<protein>
    <submittedName>
        <fullName evidence="2">Short-chain dehydrogenase/reductase SDR</fullName>
    </submittedName>
</protein>
<evidence type="ECO:0000313" key="3">
    <source>
        <dbReference type="Proteomes" id="UP000010121"/>
    </source>
</evidence>
<dbReference type="InterPro" id="IPR002347">
    <property type="entry name" value="SDR_fam"/>
</dbReference>
<dbReference type="RefSeq" id="WP_008029764.1">
    <property type="nucleotide sequence ID" value="NZ_ACYY01000008.1"/>
</dbReference>
<dbReference type="Pfam" id="PF00106">
    <property type="entry name" value="adh_short"/>
    <property type="match status" value="1"/>
</dbReference>
<dbReference type="Proteomes" id="UP000010121">
    <property type="component" value="Unassembled WGS sequence"/>
</dbReference>
<dbReference type="SUPFAM" id="SSF51735">
    <property type="entry name" value="NAD(P)-binding Rossmann-fold domains"/>
    <property type="match status" value="1"/>
</dbReference>
<dbReference type="Gene3D" id="3.40.50.720">
    <property type="entry name" value="NAD(P)-binding Rossmann-like Domain"/>
    <property type="match status" value="1"/>
</dbReference>
<dbReference type="OrthoDB" id="9808814at2"/>
<reference evidence="2 3" key="1">
    <citation type="submission" date="2009-08" db="EMBL/GenBank/DDBJ databases">
        <title>The draft genome of Rhodobacter sp. SW2.</title>
        <authorList>
            <consortium name="US DOE Joint Genome Institute (JGI-PGF)"/>
            <person name="Lucas S."/>
            <person name="Copeland A."/>
            <person name="Lapidus A."/>
            <person name="Glavina del Rio T."/>
            <person name="Tice H."/>
            <person name="Bruce D."/>
            <person name="Goodwin L."/>
            <person name="Pitluck S."/>
            <person name="Larimer F."/>
            <person name="Land M.L."/>
            <person name="Hauser L."/>
            <person name="Emerson D."/>
        </authorList>
    </citation>
    <scope>NUCLEOTIDE SEQUENCE [LARGE SCALE GENOMIC DNA]</scope>
    <source>
        <strain evidence="2 3">SW2</strain>
    </source>
</reference>
<gene>
    <name evidence="2" type="ORF">Rsw2DRAFT_1581</name>
</gene>
<sequence length="236" mass="23754">MAEPLKALVAAAGAQSGVGIAVARRLAQAGFAVTLAAPTPRLHDRVAELRAEGLDVQGHLVDLADADEIAALFDAVGPVAVLVNNTILGAARGASAAALDPQVWSRGVAANLAIAARLSRLFLPGMQTNGWGRVVTVGPVTGPQHMVPGRAAFDLAKAALSDMTEALAQEVAQAGVTVNAVVPGWIAPDLPGVAPVSTVADLASLVAFLASPQASYVNGTTLVVEGGTVLQERDGV</sequence>
<accession>C8S0K3</accession>
<evidence type="ECO:0000256" key="1">
    <source>
        <dbReference type="ARBA" id="ARBA00006484"/>
    </source>
</evidence>
<comment type="caution">
    <text evidence="2">The sequence shown here is derived from an EMBL/GenBank/DDBJ whole genome shotgun (WGS) entry which is preliminary data.</text>
</comment>
<dbReference type="EMBL" id="ACYY01000008">
    <property type="protein sequence ID" value="EEW25537.1"/>
    <property type="molecule type" value="Genomic_DNA"/>
</dbReference>
<dbReference type="InterPro" id="IPR050259">
    <property type="entry name" value="SDR"/>
</dbReference>